<dbReference type="Proteomes" id="UP000472372">
    <property type="component" value="Chromosome 7"/>
</dbReference>
<reference evidence="9" key="1">
    <citation type="submission" date="2021-02" db="EMBL/GenBank/DDBJ databases">
        <authorList>
            <person name="Syme A R."/>
            <person name="Syme A R."/>
            <person name="Moolhuijzen P."/>
        </authorList>
    </citation>
    <scope>NUCLEOTIDE SEQUENCE</scope>
    <source>
        <strain evidence="9">W1-1</strain>
    </source>
</reference>
<dbReference type="GO" id="GO:0035673">
    <property type="term" value="F:oligopeptide transmembrane transporter activity"/>
    <property type="evidence" value="ECO:0007669"/>
    <property type="project" value="InterPro"/>
</dbReference>
<keyword evidence="5" id="KW-0571">Peptide transport</keyword>
<evidence type="ECO:0000256" key="1">
    <source>
        <dbReference type="ARBA" id="ARBA00004141"/>
    </source>
</evidence>
<comment type="similarity">
    <text evidence="2">Belongs to the oligopeptide OPT transporter family.</text>
</comment>
<keyword evidence="7" id="KW-1133">Transmembrane helix</keyword>
<keyword evidence="3" id="KW-0813">Transport</keyword>
<dbReference type="NCBIfam" id="TIGR00728">
    <property type="entry name" value="OPT_sfam"/>
    <property type="match status" value="1"/>
</dbReference>
<keyword evidence="8" id="KW-0472">Membrane</keyword>
<dbReference type="AlphaFoldDB" id="A0A6S6WFF1"/>
<dbReference type="GO" id="GO:0015031">
    <property type="term" value="P:protein transport"/>
    <property type="evidence" value="ECO:0007669"/>
    <property type="project" value="UniProtKB-KW"/>
</dbReference>
<evidence type="ECO:0000256" key="6">
    <source>
        <dbReference type="ARBA" id="ARBA00022927"/>
    </source>
</evidence>
<dbReference type="Pfam" id="PF03169">
    <property type="entry name" value="OPT"/>
    <property type="match status" value="1"/>
</dbReference>
<comment type="subcellular location">
    <subcellularLocation>
        <location evidence="1">Membrane</location>
        <topology evidence="1">Multi-pass membrane protein</topology>
    </subcellularLocation>
</comment>
<dbReference type="InterPro" id="IPR004648">
    <property type="entry name" value="Oligpept_transpt"/>
</dbReference>
<sequence>MSAKPMGDTLILGAPGVDGKATVVQSHEAINSFADEKHHPAVSNEELTKEGVLEPEVKAELSSSHSSERDEDIIIITGADAAAHLLPMRDDFEPALTFRCVFLATILSAFQAVVYQIYQFKPTMITIQGTFIVLIAYFLGNAWARFLPRGDKFEAKWRAAGGVGIAPLYIRTMSFFNHGNWNIKEHAITAITATSASTAAPSSQVFAAQEIFYSVPLSPITIIFSTISIGLFGYGICGIIRPFCVWHVDAVFWSSLPTVKVLQGLHWESVAKSKPMRWFWIAFSCMFVYEFFPAYIFPWLNSVSVPCLAAAHATGSKAATLTNLFGGARNNEGLGLFNLSFDWQYITSFQSSLPLKLQLHQAAGLGVCIAMMLAIYYGNAWGAKSLPFMSTRLLTQEGKTYPSTKVFVNGMLDKSALATYGIPRLSGTFAYAMFMANAAIGALIAHIALFWSGDIVRAFKSARVGKFDDPHHAHIAKHYKEAPWWWYMVVLGVSFLLGLIVVIKENITLPVWAYIVSLLAGSFVSPFSIMLYGRYGNGIATNNLFKVIAGLILPGLPIGNMYFAAWSHNVVNSAVQLCQDLKLGEYLKIPPRVMFLTQIYGTVLGGFINYAVMTSIVTGNKQLLADSNGDSSWSGASIQSYNTNASTWALASYLYKEGAIYSIVPYGLLIGAAIVAAHRIFAQFVPKIGKFSVYEINFPQFIHWIIVGFYTQFWLRNYRPRVFKDYSYLIAGAFDGASLTCLFILSFAVFGAGGPAVKFPTWWGNNVGGNYDHCPVAE</sequence>
<evidence type="ECO:0000313" key="9">
    <source>
        <dbReference type="EMBL" id="CAE7192126.1"/>
    </source>
</evidence>
<protein>
    <submittedName>
        <fullName evidence="9">Oligopeptide transporter 7</fullName>
    </submittedName>
</protein>
<proteinExistence type="inferred from homology"/>
<dbReference type="PANTHER" id="PTHR22601">
    <property type="entry name" value="ISP4 LIKE PROTEIN"/>
    <property type="match status" value="1"/>
</dbReference>
<evidence type="ECO:0000256" key="2">
    <source>
        <dbReference type="ARBA" id="ARBA00008807"/>
    </source>
</evidence>
<accession>A0A6S6WFF1</accession>
<evidence type="ECO:0000256" key="7">
    <source>
        <dbReference type="ARBA" id="ARBA00022989"/>
    </source>
</evidence>
<organism evidence="9 10">
    <name type="scientific">Pyrenophora teres f. teres</name>
    <dbReference type="NCBI Taxonomy" id="97479"/>
    <lineage>
        <taxon>Eukaryota</taxon>
        <taxon>Fungi</taxon>
        <taxon>Dikarya</taxon>
        <taxon>Ascomycota</taxon>
        <taxon>Pezizomycotina</taxon>
        <taxon>Dothideomycetes</taxon>
        <taxon>Pleosporomycetidae</taxon>
        <taxon>Pleosporales</taxon>
        <taxon>Pleosporineae</taxon>
        <taxon>Pleosporaceae</taxon>
        <taxon>Pyrenophora</taxon>
    </lineage>
</organism>
<dbReference type="InterPro" id="IPR004813">
    <property type="entry name" value="OPT"/>
</dbReference>
<evidence type="ECO:0000313" key="10">
    <source>
        <dbReference type="Proteomes" id="UP000472372"/>
    </source>
</evidence>
<keyword evidence="6" id="KW-0653">Protein transport</keyword>
<gene>
    <name evidence="9" type="ORF">PTTW11_07494</name>
</gene>
<evidence type="ECO:0000256" key="4">
    <source>
        <dbReference type="ARBA" id="ARBA00022692"/>
    </source>
</evidence>
<evidence type="ECO:0000256" key="5">
    <source>
        <dbReference type="ARBA" id="ARBA00022856"/>
    </source>
</evidence>
<evidence type="ECO:0000256" key="8">
    <source>
        <dbReference type="ARBA" id="ARBA00023136"/>
    </source>
</evidence>
<name>A0A6S6WFF1_9PLEO</name>
<dbReference type="EMBL" id="HG992983">
    <property type="protein sequence ID" value="CAE7192126.1"/>
    <property type="molecule type" value="Genomic_DNA"/>
</dbReference>
<dbReference type="GO" id="GO:0016020">
    <property type="term" value="C:membrane"/>
    <property type="evidence" value="ECO:0007669"/>
    <property type="project" value="UniProtKB-SubCell"/>
</dbReference>
<evidence type="ECO:0000256" key="3">
    <source>
        <dbReference type="ARBA" id="ARBA00022448"/>
    </source>
</evidence>
<keyword evidence="4" id="KW-0812">Transmembrane</keyword>